<dbReference type="InterPro" id="IPR001296">
    <property type="entry name" value="Glyco_trans_1"/>
</dbReference>
<dbReference type="EMBL" id="JANSUY010000003">
    <property type="protein sequence ID" value="MCR9014623.1"/>
    <property type="molecule type" value="Genomic_DNA"/>
</dbReference>
<evidence type="ECO:0000313" key="2">
    <source>
        <dbReference type="EMBL" id="MCR9014623.1"/>
    </source>
</evidence>
<reference evidence="2" key="1">
    <citation type="submission" date="2022-08" db="EMBL/GenBank/DDBJ databases">
        <authorList>
            <person name="Zhang D."/>
        </authorList>
    </citation>
    <scope>NUCLEOTIDE SEQUENCE</scope>
    <source>
        <strain evidence="2">XJ19-11</strain>
    </source>
</reference>
<organism evidence="2 3">
    <name type="scientific">Aquiflexum gelatinilyticum</name>
    <dbReference type="NCBI Taxonomy" id="2961943"/>
    <lineage>
        <taxon>Bacteria</taxon>
        <taxon>Pseudomonadati</taxon>
        <taxon>Bacteroidota</taxon>
        <taxon>Cytophagia</taxon>
        <taxon>Cytophagales</taxon>
        <taxon>Cyclobacteriaceae</taxon>
        <taxon>Aquiflexum</taxon>
    </lineage>
</organism>
<comment type="caution">
    <text evidence="2">The sequence shown here is derived from an EMBL/GenBank/DDBJ whole genome shotgun (WGS) entry which is preliminary data.</text>
</comment>
<dbReference type="Gene3D" id="3.40.50.2000">
    <property type="entry name" value="Glycogen Phosphorylase B"/>
    <property type="match status" value="2"/>
</dbReference>
<dbReference type="AlphaFoldDB" id="A0A9X2P5G3"/>
<dbReference type="RefSeq" id="WP_258422505.1">
    <property type="nucleotide sequence ID" value="NZ_JANSUY010000003.1"/>
</dbReference>
<dbReference type="Proteomes" id="UP001142175">
    <property type="component" value="Unassembled WGS sequence"/>
</dbReference>
<sequence length="311" mass="34930">MESEKIGLKTFSGFFQIAKRVKPDIIHTWGNIQTLVTIPFLVKFHKTKLVNSQITSAPPKIFLKEKIVSNINFFFSDVILSNSFAGLEAYNPPKLKSKVIYNGVNFNRFQKLLPINEIKERYDLNKKFTFVMVASFSANKDYLRFFKIGIEIGKIRDDVKFIGIGFFKGGGEGLFQECEKLTSGHPNLVPMAGTTHVESLINAADIGVLFSNKKVHGEGISNALIEYMALGKPVIANDAGGTKEIVENEINGYLVNDEPEVVIANLINDLLNDPEKMETMGKKSKERIFKDFSLDRMGKSFEEVYNGLILE</sequence>
<evidence type="ECO:0000259" key="1">
    <source>
        <dbReference type="Pfam" id="PF00534"/>
    </source>
</evidence>
<proteinExistence type="predicted"/>
<dbReference type="PANTHER" id="PTHR12526">
    <property type="entry name" value="GLYCOSYLTRANSFERASE"/>
    <property type="match status" value="1"/>
</dbReference>
<dbReference type="GO" id="GO:0016757">
    <property type="term" value="F:glycosyltransferase activity"/>
    <property type="evidence" value="ECO:0007669"/>
    <property type="project" value="InterPro"/>
</dbReference>
<accession>A0A9X2P5G3</accession>
<gene>
    <name evidence="2" type="ORF">NU887_06210</name>
</gene>
<dbReference type="Pfam" id="PF00534">
    <property type="entry name" value="Glycos_transf_1"/>
    <property type="match status" value="1"/>
</dbReference>
<name>A0A9X2P5G3_9BACT</name>
<dbReference type="SUPFAM" id="SSF53756">
    <property type="entry name" value="UDP-Glycosyltransferase/glycogen phosphorylase"/>
    <property type="match status" value="1"/>
</dbReference>
<dbReference type="CDD" id="cd03801">
    <property type="entry name" value="GT4_PimA-like"/>
    <property type="match status" value="1"/>
</dbReference>
<feature type="domain" description="Glycosyl transferase family 1" evidence="1">
    <location>
        <begin position="117"/>
        <end position="287"/>
    </location>
</feature>
<protein>
    <submittedName>
        <fullName evidence="2">Glycosyltransferase family 4 protein</fullName>
    </submittedName>
</protein>
<keyword evidence="3" id="KW-1185">Reference proteome</keyword>
<evidence type="ECO:0000313" key="3">
    <source>
        <dbReference type="Proteomes" id="UP001142175"/>
    </source>
</evidence>